<comment type="similarity">
    <text evidence="1 5 9">Belongs to the Glu/Leu/Phe/Val dehydrogenases family.</text>
</comment>
<dbReference type="InterPro" id="IPR046346">
    <property type="entry name" value="Aminoacid_DH-like_N_sf"/>
</dbReference>
<dbReference type="SUPFAM" id="SSF53223">
    <property type="entry name" value="Aminoacid dehydrogenase-like, N-terminal domain"/>
    <property type="match status" value="1"/>
</dbReference>
<feature type="domain" description="Glutamate/phenylalanine/leucine/valine/L-tryptophan dehydrogenase C-terminal" evidence="10">
    <location>
        <begin position="202"/>
        <end position="445"/>
    </location>
</feature>
<dbReference type="EMBL" id="JBANCF010000002">
    <property type="protein sequence ID" value="MEM0572813.1"/>
    <property type="molecule type" value="Genomic_DNA"/>
</dbReference>
<dbReference type="InterPro" id="IPR014362">
    <property type="entry name" value="Glu_DH"/>
</dbReference>
<evidence type="ECO:0000256" key="4">
    <source>
        <dbReference type="ARBA" id="ARBA00023027"/>
    </source>
</evidence>
<dbReference type="InterPro" id="IPR006096">
    <property type="entry name" value="Glu/Leu/Phe/Val/Trp_DH_C"/>
</dbReference>
<feature type="binding site" evidence="7">
    <location>
        <position position="165"/>
    </location>
    <ligand>
        <name>substrate</name>
    </ligand>
</feature>
<dbReference type="PIRSF" id="PIRSF000185">
    <property type="entry name" value="Glu_DH"/>
    <property type="match status" value="1"/>
</dbReference>
<keyword evidence="3 5" id="KW-0560">Oxidoreductase</keyword>
<proteinExistence type="inferred from homology"/>
<evidence type="ECO:0000256" key="8">
    <source>
        <dbReference type="PIRSR" id="PIRSR000185-3"/>
    </source>
</evidence>
<dbReference type="FunFam" id="1.10.285.10:FF:000001">
    <property type="entry name" value="Glutamate dehydrogenase"/>
    <property type="match status" value="1"/>
</dbReference>
<evidence type="ECO:0000259" key="10">
    <source>
        <dbReference type="SMART" id="SM00839"/>
    </source>
</evidence>
<reference evidence="11 14" key="1">
    <citation type="submission" date="2024-01" db="EMBL/GenBank/DDBJ databases">
        <title>Aequorivita flavus sp. nov., isolated from deep-sea sediment.</title>
        <authorList>
            <person name="Chen X."/>
        </authorList>
    </citation>
    <scope>NUCLEOTIDE SEQUENCE</scope>
    <source>
        <strain evidence="11">MCCC 1A16923</strain>
        <strain evidence="12 14">MCCC 1A16935</strain>
    </source>
</reference>
<dbReference type="PROSITE" id="PS00074">
    <property type="entry name" value="GLFV_DEHYDROGENASE"/>
    <property type="match status" value="1"/>
</dbReference>
<dbReference type="NCBIfam" id="NF006929">
    <property type="entry name" value="PRK09414.1"/>
    <property type="match status" value="1"/>
</dbReference>
<gene>
    <name evidence="11" type="primary">gdhA</name>
    <name evidence="12" type="ORF">VZD24_04740</name>
    <name evidence="11" type="ORF">VZD85_03370</name>
</gene>
<keyword evidence="7" id="KW-0547">Nucleotide-binding</keyword>
<dbReference type="EMBL" id="JAZBJM010000002">
    <property type="protein sequence ID" value="MEM0517381.1"/>
    <property type="molecule type" value="Genomic_DNA"/>
</dbReference>
<dbReference type="Pfam" id="PF02812">
    <property type="entry name" value="ELFV_dehydrog_N"/>
    <property type="match status" value="1"/>
</dbReference>
<dbReference type="CDD" id="cd05313">
    <property type="entry name" value="NAD_bind_2_Glu_DH"/>
    <property type="match status" value="1"/>
</dbReference>
<evidence type="ECO:0000256" key="3">
    <source>
        <dbReference type="ARBA" id="ARBA00023002"/>
    </source>
</evidence>
<name>A0AB35YP75_9FLAO</name>
<feature type="active site" description="Proton donor" evidence="6">
    <location>
        <position position="126"/>
    </location>
</feature>
<dbReference type="InterPro" id="IPR033922">
    <property type="entry name" value="NAD_bind_Glu_DH"/>
</dbReference>
<evidence type="ECO:0000313" key="13">
    <source>
        <dbReference type="Proteomes" id="UP001388259"/>
    </source>
</evidence>
<feature type="binding site" evidence="7">
    <location>
        <position position="111"/>
    </location>
    <ligand>
        <name>substrate</name>
    </ligand>
</feature>
<evidence type="ECO:0000313" key="12">
    <source>
        <dbReference type="EMBL" id="MEM0572813.1"/>
    </source>
</evidence>
<dbReference type="InterPro" id="IPR050724">
    <property type="entry name" value="Glu_Leu_Phe_Val_DH"/>
</dbReference>
<dbReference type="InterPro" id="IPR033524">
    <property type="entry name" value="Glu/Leu/Phe/Val_DH_AS"/>
</dbReference>
<evidence type="ECO:0000313" key="14">
    <source>
        <dbReference type="Proteomes" id="UP001390963"/>
    </source>
</evidence>
<dbReference type="Gene3D" id="3.40.50.10860">
    <property type="entry name" value="Leucine Dehydrogenase, chain A, domain 1"/>
    <property type="match status" value="1"/>
</dbReference>
<protein>
    <recommendedName>
        <fullName evidence="5">Glutamate dehydrogenase</fullName>
    </recommendedName>
</protein>
<feature type="binding site" evidence="7">
    <location>
        <position position="240"/>
    </location>
    <ligand>
        <name>NAD(+)</name>
        <dbReference type="ChEBI" id="CHEBI:57540"/>
    </ligand>
</feature>
<sequence length="447" mass="48980">MKQSIIDFISEVEKNNPHEPEFLQAVTEVAETVIPFIEENEKYANKMLLERMVEPERTIVFRVPWTDDNNKIHVNKGFRVEFNSAIGPYKGGLRFHPSVNLSILKFLGFEQTFKNSLTTLPLGGGKGGSNFDPKGKSNTEIMRFCQSFMTELCRHIGPDTDVPAGDIGVGSREIGYMYGQYKRIRNEFTGVLTGKGLSYGGSLIRPEATGYGNVYFAKDMLETRGESFNGKTVVISGAGNVAQYAAEKVIQFGGKVVTFSDSGGYIYDSEGIDEEKLAFVMDLKNEKRGRISEYTEKYSGAEYIAGKRPWEVKCDIALPCATQNELNGEEAKMLLDNGCFCISEGANMPCTPEAVEAFQKAKILFSPGKASNAGGVATSGLEMSQNSLRLSWTAEKVDEKLHGIMNDIHAACVQYGKDGDGYVDYVKGANVAGFVKVADAMLAQGVV</sequence>
<dbReference type="Pfam" id="PF00208">
    <property type="entry name" value="ELFV_dehydrog"/>
    <property type="match status" value="1"/>
</dbReference>
<dbReference type="GO" id="GO:0005829">
    <property type="term" value="C:cytosol"/>
    <property type="evidence" value="ECO:0007669"/>
    <property type="project" value="TreeGrafter"/>
</dbReference>
<evidence type="ECO:0000256" key="1">
    <source>
        <dbReference type="ARBA" id="ARBA00006382"/>
    </source>
</evidence>
<dbReference type="GO" id="GO:0004354">
    <property type="term" value="F:glutamate dehydrogenase (NADP+) activity"/>
    <property type="evidence" value="ECO:0007669"/>
    <property type="project" value="TreeGrafter"/>
</dbReference>
<evidence type="ECO:0000256" key="6">
    <source>
        <dbReference type="PIRSR" id="PIRSR000185-1"/>
    </source>
</evidence>
<dbReference type="PANTHER" id="PTHR43571">
    <property type="entry name" value="NADP-SPECIFIC GLUTAMATE DEHYDROGENASE 1-RELATED"/>
    <property type="match status" value="1"/>
</dbReference>
<dbReference type="AlphaFoldDB" id="A0AB35YP75"/>
<dbReference type="Proteomes" id="UP001388259">
    <property type="component" value="Unassembled WGS sequence"/>
</dbReference>
<evidence type="ECO:0000313" key="11">
    <source>
        <dbReference type="EMBL" id="MEM0517381.1"/>
    </source>
</evidence>
<comment type="subunit">
    <text evidence="2">Homohexamer.</text>
</comment>
<dbReference type="PANTHER" id="PTHR43571:SF1">
    <property type="entry name" value="NADP-SPECIFIC GLUTAMATE DEHYDROGENASE 1-RELATED"/>
    <property type="match status" value="1"/>
</dbReference>
<dbReference type="FunFam" id="3.40.50.720:FF:000030">
    <property type="entry name" value="Glutamate dehydrogenase"/>
    <property type="match status" value="1"/>
</dbReference>
<evidence type="ECO:0000256" key="7">
    <source>
        <dbReference type="PIRSR" id="PIRSR000185-2"/>
    </source>
</evidence>
<dbReference type="InterPro" id="IPR036291">
    <property type="entry name" value="NAD(P)-bd_dom_sf"/>
</dbReference>
<dbReference type="InterPro" id="IPR006095">
    <property type="entry name" value="Glu/Leu/Phe/Val/Trp_DH"/>
</dbReference>
<feature type="site" description="Important for catalysis" evidence="8">
    <location>
        <position position="166"/>
    </location>
</feature>
<dbReference type="SMART" id="SM00839">
    <property type="entry name" value="ELFV_dehydrog"/>
    <property type="match status" value="1"/>
</dbReference>
<evidence type="ECO:0000256" key="9">
    <source>
        <dbReference type="RuleBase" id="RU004417"/>
    </source>
</evidence>
<feature type="binding site" evidence="7">
    <location>
        <position position="209"/>
    </location>
    <ligand>
        <name>NAD(+)</name>
        <dbReference type="ChEBI" id="CHEBI:57540"/>
    </ligand>
</feature>
<dbReference type="Gene3D" id="1.10.285.10">
    <property type="entry name" value="Glutamate Dehydrogenase, chain A, domain 3"/>
    <property type="match status" value="2"/>
</dbReference>
<dbReference type="SUPFAM" id="SSF51735">
    <property type="entry name" value="NAD(P)-binding Rossmann-fold domains"/>
    <property type="match status" value="1"/>
</dbReference>
<organism evidence="11 13">
    <name type="scientific">Aequorivita flava</name>
    <dbReference type="NCBI Taxonomy" id="3114371"/>
    <lineage>
        <taxon>Bacteria</taxon>
        <taxon>Pseudomonadati</taxon>
        <taxon>Bacteroidota</taxon>
        <taxon>Flavobacteriia</taxon>
        <taxon>Flavobacteriales</taxon>
        <taxon>Flavobacteriaceae</taxon>
        <taxon>Aequorivita</taxon>
    </lineage>
</organism>
<dbReference type="GO" id="GO:0000166">
    <property type="term" value="F:nucleotide binding"/>
    <property type="evidence" value="ECO:0007669"/>
    <property type="project" value="UniProtKB-KW"/>
</dbReference>
<dbReference type="RefSeq" id="WP_342686720.1">
    <property type="nucleotide sequence ID" value="NZ_JAZBJM010000002.1"/>
</dbReference>
<keyword evidence="14" id="KW-1185">Reference proteome</keyword>
<feature type="binding site" evidence="7">
    <location>
        <position position="114"/>
    </location>
    <ligand>
        <name>substrate</name>
    </ligand>
</feature>
<dbReference type="InterPro" id="IPR006097">
    <property type="entry name" value="Glu/Leu/Phe/Val/Trp_DH_dimer"/>
</dbReference>
<dbReference type="PRINTS" id="PR00082">
    <property type="entry name" value="GLFDHDRGNASE"/>
</dbReference>
<dbReference type="GO" id="GO:0006537">
    <property type="term" value="P:glutamate biosynthetic process"/>
    <property type="evidence" value="ECO:0007669"/>
    <property type="project" value="TreeGrafter"/>
</dbReference>
<evidence type="ECO:0000256" key="5">
    <source>
        <dbReference type="PIRNR" id="PIRNR000185"/>
    </source>
</evidence>
<comment type="caution">
    <text evidence="11">The sequence shown here is derived from an EMBL/GenBank/DDBJ whole genome shotgun (WGS) entry which is preliminary data.</text>
</comment>
<feature type="binding site" evidence="7">
    <location>
        <position position="90"/>
    </location>
    <ligand>
        <name>substrate</name>
    </ligand>
</feature>
<dbReference type="Gene3D" id="3.40.50.720">
    <property type="entry name" value="NAD(P)-binding Rossmann-like Domain"/>
    <property type="match status" value="1"/>
</dbReference>
<dbReference type="Proteomes" id="UP001390963">
    <property type="component" value="Unassembled WGS sequence"/>
</dbReference>
<dbReference type="FunFam" id="3.40.50.10860:FF:000002">
    <property type="entry name" value="Glutamate dehydrogenase"/>
    <property type="match status" value="1"/>
</dbReference>
<feature type="binding site" evidence="7">
    <location>
        <position position="379"/>
    </location>
    <ligand>
        <name>substrate</name>
    </ligand>
</feature>
<accession>A0AB35YP75</accession>
<evidence type="ECO:0000256" key="2">
    <source>
        <dbReference type="ARBA" id="ARBA00011643"/>
    </source>
</evidence>
<keyword evidence="4 7" id="KW-0520">NAD</keyword>